<keyword evidence="9" id="KW-1185">Reference proteome</keyword>
<organism evidence="9 10">
    <name type="scientific">Aplysia californica</name>
    <name type="common">California sea hare</name>
    <dbReference type="NCBI Taxonomy" id="6500"/>
    <lineage>
        <taxon>Eukaryota</taxon>
        <taxon>Metazoa</taxon>
        <taxon>Spiralia</taxon>
        <taxon>Lophotrochozoa</taxon>
        <taxon>Mollusca</taxon>
        <taxon>Gastropoda</taxon>
        <taxon>Heterobranchia</taxon>
        <taxon>Euthyneura</taxon>
        <taxon>Tectipleura</taxon>
        <taxon>Aplysiida</taxon>
        <taxon>Aplysioidea</taxon>
        <taxon>Aplysiidae</taxon>
        <taxon>Aplysia</taxon>
    </lineage>
</organism>
<evidence type="ECO:0000256" key="6">
    <source>
        <dbReference type="ARBA" id="ARBA00023242"/>
    </source>
</evidence>
<dbReference type="GeneID" id="101862122"/>
<evidence type="ECO:0000313" key="10">
    <source>
        <dbReference type="RefSeq" id="XP_012940214.1"/>
    </source>
</evidence>
<evidence type="ECO:0000313" key="9">
    <source>
        <dbReference type="Proteomes" id="UP000694888"/>
    </source>
</evidence>
<dbReference type="PANTHER" id="PTHR11702:SF43">
    <property type="entry name" value="GTP-BINDING PROTEIN 10"/>
    <property type="match status" value="1"/>
</dbReference>
<dbReference type="PRINTS" id="PR00326">
    <property type="entry name" value="GTP1OBG"/>
</dbReference>
<dbReference type="Proteomes" id="UP000694888">
    <property type="component" value="Unplaced"/>
</dbReference>
<dbReference type="Pfam" id="PF01926">
    <property type="entry name" value="MMR_HSR1"/>
    <property type="match status" value="1"/>
</dbReference>
<comment type="subcellular location">
    <subcellularLocation>
        <location evidence="1">Nucleus</location>
        <location evidence="1">Nucleolus</location>
    </subcellularLocation>
</comment>
<evidence type="ECO:0000256" key="3">
    <source>
        <dbReference type="ARBA" id="ARBA00022517"/>
    </source>
</evidence>
<dbReference type="PROSITE" id="PS51710">
    <property type="entry name" value="G_OBG"/>
    <property type="match status" value="1"/>
</dbReference>
<reference evidence="10" key="1">
    <citation type="submission" date="2025-08" db="UniProtKB">
        <authorList>
            <consortium name="RefSeq"/>
        </authorList>
    </citation>
    <scope>IDENTIFICATION</scope>
</reference>
<gene>
    <name evidence="10" type="primary">LOC101862122</name>
</gene>
<evidence type="ECO:0000259" key="7">
    <source>
        <dbReference type="PROSITE" id="PS51710"/>
    </source>
</evidence>
<dbReference type="Gene3D" id="3.40.50.300">
    <property type="entry name" value="P-loop containing nucleotide triphosphate hydrolases"/>
    <property type="match status" value="1"/>
</dbReference>
<evidence type="ECO:0000256" key="1">
    <source>
        <dbReference type="ARBA" id="ARBA00004604"/>
    </source>
</evidence>
<accession>A0ABM1A3Q8</accession>
<dbReference type="SUPFAM" id="SSF52540">
    <property type="entry name" value="P-loop containing nucleoside triphosphate hydrolases"/>
    <property type="match status" value="1"/>
</dbReference>
<evidence type="ECO:0000256" key="5">
    <source>
        <dbReference type="ARBA" id="ARBA00023134"/>
    </source>
</evidence>
<evidence type="ECO:0000256" key="2">
    <source>
        <dbReference type="ARBA" id="ARBA00007699"/>
    </source>
</evidence>
<dbReference type="PROSITE" id="PS51883">
    <property type="entry name" value="OBG"/>
    <property type="match status" value="1"/>
</dbReference>
<feature type="domain" description="Obg" evidence="8">
    <location>
        <begin position="43"/>
        <end position="178"/>
    </location>
</feature>
<dbReference type="PIRSF" id="PIRSF002401">
    <property type="entry name" value="GTP_bd_Obg/CgtA"/>
    <property type="match status" value="1"/>
</dbReference>
<dbReference type="Gene3D" id="2.70.210.12">
    <property type="entry name" value="GTP1/OBG domain"/>
    <property type="match status" value="1"/>
</dbReference>
<keyword evidence="6" id="KW-0539">Nucleus</keyword>
<dbReference type="InterPro" id="IPR027417">
    <property type="entry name" value="P-loop_NTPase"/>
</dbReference>
<evidence type="ECO:0000256" key="4">
    <source>
        <dbReference type="ARBA" id="ARBA00022741"/>
    </source>
</evidence>
<keyword evidence="3" id="KW-0690">Ribosome biogenesis</keyword>
<dbReference type="RefSeq" id="XP_012940214.1">
    <property type="nucleotide sequence ID" value="XM_013084760.2"/>
</dbReference>
<protein>
    <submittedName>
        <fullName evidence="10">GTP-binding protein 10 homolog</fullName>
    </submittedName>
</protein>
<dbReference type="Pfam" id="PF01018">
    <property type="entry name" value="GTP1_OBG"/>
    <property type="match status" value="1"/>
</dbReference>
<keyword evidence="5" id="KW-0342">GTP-binding</keyword>
<dbReference type="InterPro" id="IPR014100">
    <property type="entry name" value="GTP-bd_Obg/CgtA"/>
</dbReference>
<dbReference type="CDD" id="cd01898">
    <property type="entry name" value="Obg"/>
    <property type="match status" value="1"/>
</dbReference>
<dbReference type="InterPro" id="IPR036726">
    <property type="entry name" value="GTP1_OBG_dom_sf"/>
</dbReference>
<dbReference type="InterPro" id="IPR006073">
    <property type="entry name" value="GTP-bd"/>
</dbReference>
<dbReference type="PANTHER" id="PTHR11702">
    <property type="entry name" value="DEVELOPMENTALLY REGULATED GTP-BINDING PROTEIN-RELATED"/>
    <property type="match status" value="1"/>
</dbReference>
<sequence length="406" mass="44641">MALPMRCGTQSKVLSIKSYKLLNNLLLLTVRKYAVGPKKKPIPKFVDFLQLQVTGGTGGQGLPKYGGFGGNGGKIFVTAKAKVKNLRQLAVQHPKQTCKAGVGDNSSKFHLLGNSGKDLNLEVPVGVLLHTEKGDRVDLNKEGDSCIVANGGIGGNRETNFLGLRGQTNMIGLELKLLADVGLVGFPNAGKSTFLRAVSKAKPKVAAYPFTTLTPQLGIMEFDDGRRISVADLPGLIEGAHQNYGKGIKFLRHAERTKLLLFVLDLNPFQLSEKYPERSAFETLLLLNQELEAYGHGMLDKPAILAINKTDTDPSGEKVTRLMSLVQNLPESLETVDEELRPTTLAKFDDILTMSAQNRDNIEAVRGKIREVMDEYAEKRLLEELEKKKSLMSLREDEEHLKTTFV</sequence>
<dbReference type="SUPFAM" id="SSF82051">
    <property type="entry name" value="Obg GTP-binding protein N-terminal domain"/>
    <property type="match status" value="1"/>
</dbReference>
<dbReference type="InterPro" id="IPR045086">
    <property type="entry name" value="OBG_GTPase"/>
</dbReference>
<proteinExistence type="inferred from homology"/>
<feature type="domain" description="OBG-type G" evidence="7">
    <location>
        <begin position="179"/>
        <end position="374"/>
    </location>
</feature>
<name>A0ABM1A3Q8_APLCA</name>
<evidence type="ECO:0000259" key="8">
    <source>
        <dbReference type="PROSITE" id="PS51883"/>
    </source>
</evidence>
<keyword evidence="4" id="KW-0547">Nucleotide-binding</keyword>
<dbReference type="InterPro" id="IPR031167">
    <property type="entry name" value="G_OBG"/>
</dbReference>
<dbReference type="InterPro" id="IPR006169">
    <property type="entry name" value="GTP1_OBG_dom"/>
</dbReference>
<comment type="similarity">
    <text evidence="2">Belongs to the TRAFAC class OBG-HflX-like GTPase superfamily. OBG GTPase family.</text>
</comment>